<keyword evidence="1" id="KW-0732">Signal</keyword>
<keyword evidence="4" id="KW-1185">Reference proteome</keyword>
<dbReference type="AlphaFoldDB" id="A0A4V3GM18"/>
<name>A0A4V3GM18_9BACT</name>
<gene>
    <name evidence="3" type="ORF">EDB95_2765</name>
</gene>
<dbReference type="EMBL" id="SODV01000001">
    <property type="protein sequence ID" value="TDX01723.1"/>
    <property type="molecule type" value="Genomic_DNA"/>
</dbReference>
<sequence length="648" mass="72324">MRTVFVAASLSIASACAAQTFDYTTPVSWPDHPQLHTVPPAFGEASAVTILDERSTEFRKDGNEFAVFEAFHKIVHIRDDKGIEMFNKMYLPIREGSEVTNIRARTILSSGKVIDVTPDKIKSTEEDGAQYRQFAMDGVEKGSEVEYYYEEKRPFYLFGSEFFQSGEVPCLRARYLLISPAGMKFSAKGYNGFAVSPDSVIGDKRVIAGAEDNIRDLPEEKYSFRDQYLARVDFKLSYNMGNAASVRLYTWKDLGKRAYDFYTTRTDKDDKALDGFIGKIPAAPDTSLGGRISYLEDYVKTHIDIDKKLTGSGGDLLPQILNTHTANDEGVIRLFAALFDKMGIPFELVLASDRGGIPLDPELEDWDRAENVLLFFPGTGAYLDPTQDATRYPLIRPTMAGGRGLFLKTLSLGSYTTALATFGMVPIAPWDSSGLNMEADLRFSTGLDTLLVHGRQIMTGYGAAEYRPIYTFLPKDKQDEANKDIVKSIGNSADVSNINVSHSAMTEAFHNTPLVIEADIRCPDLIENAGSRLLVKIGEVIGTQTEMYQERPRQLPAEMPFPHEENRTITLHVPDGYTVRNLKDLAMDVSFPNMGFTSTYAQNGSDVTVSIRETYKSIRYPLEEFEHFKKVINASADFNKVVLVLEKP</sequence>
<dbReference type="Pfam" id="PF12969">
    <property type="entry name" value="DUF3857"/>
    <property type="match status" value="1"/>
</dbReference>
<proteinExistence type="predicted"/>
<dbReference type="Proteomes" id="UP000294498">
    <property type="component" value="Unassembled WGS sequence"/>
</dbReference>
<feature type="signal peptide" evidence="1">
    <location>
        <begin position="1"/>
        <end position="17"/>
    </location>
</feature>
<accession>A0A4V3GM18</accession>
<protein>
    <submittedName>
        <fullName evidence="3">Uncharacterized protein DUF3857</fullName>
    </submittedName>
</protein>
<evidence type="ECO:0000259" key="2">
    <source>
        <dbReference type="Pfam" id="PF12969"/>
    </source>
</evidence>
<feature type="domain" description="DUF3857" evidence="2">
    <location>
        <begin position="71"/>
        <end position="206"/>
    </location>
</feature>
<feature type="chain" id="PRO_5020292946" evidence="1">
    <location>
        <begin position="18"/>
        <end position="648"/>
    </location>
</feature>
<evidence type="ECO:0000313" key="3">
    <source>
        <dbReference type="EMBL" id="TDX01723.1"/>
    </source>
</evidence>
<comment type="caution">
    <text evidence="3">The sequence shown here is derived from an EMBL/GenBank/DDBJ whole genome shotgun (WGS) entry which is preliminary data.</text>
</comment>
<dbReference type="PROSITE" id="PS51257">
    <property type="entry name" value="PROKAR_LIPOPROTEIN"/>
    <property type="match status" value="1"/>
</dbReference>
<evidence type="ECO:0000313" key="4">
    <source>
        <dbReference type="Proteomes" id="UP000294498"/>
    </source>
</evidence>
<organism evidence="3 4">
    <name type="scientific">Dinghuibacter silviterrae</name>
    <dbReference type="NCBI Taxonomy" id="1539049"/>
    <lineage>
        <taxon>Bacteria</taxon>
        <taxon>Pseudomonadati</taxon>
        <taxon>Bacteroidota</taxon>
        <taxon>Chitinophagia</taxon>
        <taxon>Chitinophagales</taxon>
        <taxon>Chitinophagaceae</taxon>
        <taxon>Dinghuibacter</taxon>
    </lineage>
</organism>
<dbReference type="InterPro" id="IPR024618">
    <property type="entry name" value="DUF3857"/>
</dbReference>
<dbReference type="Gene3D" id="2.60.40.3140">
    <property type="match status" value="1"/>
</dbReference>
<dbReference type="Gene3D" id="2.60.120.1130">
    <property type="match status" value="1"/>
</dbReference>
<dbReference type="RefSeq" id="WP_133994363.1">
    <property type="nucleotide sequence ID" value="NZ_SODV01000001.1"/>
</dbReference>
<reference evidence="3 4" key="1">
    <citation type="submission" date="2019-03" db="EMBL/GenBank/DDBJ databases">
        <title>Genomic Encyclopedia of Type Strains, Phase IV (KMG-IV): sequencing the most valuable type-strain genomes for metagenomic binning, comparative biology and taxonomic classification.</title>
        <authorList>
            <person name="Goeker M."/>
        </authorList>
    </citation>
    <scope>NUCLEOTIDE SEQUENCE [LARGE SCALE GENOMIC DNA]</scope>
    <source>
        <strain evidence="3 4">DSM 100059</strain>
    </source>
</reference>
<dbReference type="OrthoDB" id="1153981at2"/>
<evidence type="ECO:0000256" key="1">
    <source>
        <dbReference type="SAM" id="SignalP"/>
    </source>
</evidence>